<dbReference type="SUPFAM" id="SSF53850">
    <property type="entry name" value="Periplasmic binding protein-like II"/>
    <property type="match status" value="1"/>
</dbReference>
<dbReference type="CDD" id="cd08474">
    <property type="entry name" value="PBP2_CrgA_like_5"/>
    <property type="match status" value="1"/>
</dbReference>
<evidence type="ECO:0000259" key="5">
    <source>
        <dbReference type="PROSITE" id="PS50931"/>
    </source>
</evidence>
<proteinExistence type="inferred from homology"/>
<evidence type="ECO:0000256" key="2">
    <source>
        <dbReference type="ARBA" id="ARBA00023015"/>
    </source>
</evidence>
<dbReference type="InterPro" id="IPR005119">
    <property type="entry name" value="LysR_subst-bd"/>
</dbReference>
<evidence type="ECO:0000256" key="1">
    <source>
        <dbReference type="ARBA" id="ARBA00009437"/>
    </source>
</evidence>
<dbReference type="Pfam" id="PF00126">
    <property type="entry name" value="HTH_1"/>
    <property type="match status" value="1"/>
</dbReference>
<evidence type="ECO:0000313" key="6">
    <source>
        <dbReference type="EMBL" id="GLQ95022.1"/>
    </source>
</evidence>
<accession>A0ABQ5XUL7</accession>
<dbReference type="PROSITE" id="PS50931">
    <property type="entry name" value="HTH_LYSR"/>
    <property type="match status" value="1"/>
</dbReference>
<dbReference type="Gene3D" id="1.10.10.10">
    <property type="entry name" value="Winged helix-like DNA-binding domain superfamily/Winged helix DNA-binding domain"/>
    <property type="match status" value="1"/>
</dbReference>
<sequence length="301" mass="32943">MLRAGLSELTAFIAIAEQRSFRAAARKLGVSPSALSHAMRNLEARINVRLFNRTTRAVALTEAGEQLLRRVQPAIADLDDAINEVGSAGNRPSGSIRISAAEAGARPLIQRVLPGFLATYPDIHVEIVVDTRLIDIVADGFDAGIRLFDDVPRDMIAIRFGPDMRLAAVASPAYLSQHEPPKTPQDLRKHRCIRFRFLSGALYRWNFERNGTSADVDVDGPMTLGNTNLMVDAALAGIGIAWIPDYLVAEHLASGRLIHLLPNWSPSLAGACLYYPANRHPPTALRLFTQAVREWANSPLV</sequence>
<keyword evidence="3" id="KW-0238">DNA-binding</keyword>
<keyword evidence="7" id="KW-1185">Reference proteome</keyword>
<comment type="caution">
    <text evidence="6">The sequence shown here is derived from an EMBL/GenBank/DDBJ whole genome shotgun (WGS) entry which is preliminary data.</text>
</comment>
<reference evidence="7" key="1">
    <citation type="journal article" date="2019" name="Int. J. Syst. Evol. Microbiol.">
        <title>The Global Catalogue of Microorganisms (GCM) 10K type strain sequencing project: providing services to taxonomists for standard genome sequencing and annotation.</title>
        <authorList>
            <consortium name="The Broad Institute Genomics Platform"/>
            <consortium name="The Broad Institute Genome Sequencing Center for Infectious Disease"/>
            <person name="Wu L."/>
            <person name="Ma J."/>
        </authorList>
    </citation>
    <scope>NUCLEOTIDE SEQUENCE [LARGE SCALE GENOMIC DNA]</scope>
    <source>
        <strain evidence="7">NBRC 111980</strain>
    </source>
</reference>
<evidence type="ECO:0000256" key="3">
    <source>
        <dbReference type="ARBA" id="ARBA00023125"/>
    </source>
</evidence>
<dbReference type="Pfam" id="PF03466">
    <property type="entry name" value="LysR_substrate"/>
    <property type="match status" value="1"/>
</dbReference>
<evidence type="ECO:0000313" key="7">
    <source>
        <dbReference type="Proteomes" id="UP001156670"/>
    </source>
</evidence>
<organism evidence="6 7">
    <name type="scientific">Dyella acidisoli</name>
    <dbReference type="NCBI Taxonomy" id="1867834"/>
    <lineage>
        <taxon>Bacteria</taxon>
        <taxon>Pseudomonadati</taxon>
        <taxon>Pseudomonadota</taxon>
        <taxon>Gammaproteobacteria</taxon>
        <taxon>Lysobacterales</taxon>
        <taxon>Rhodanobacteraceae</taxon>
        <taxon>Dyella</taxon>
    </lineage>
</organism>
<evidence type="ECO:0000256" key="4">
    <source>
        <dbReference type="ARBA" id="ARBA00023163"/>
    </source>
</evidence>
<dbReference type="Gene3D" id="3.40.190.290">
    <property type="match status" value="1"/>
</dbReference>
<dbReference type="InterPro" id="IPR000847">
    <property type="entry name" value="LysR_HTH_N"/>
</dbReference>
<dbReference type="InterPro" id="IPR036388">
    <property type="entry name" value="WH-like_DNA-bd_sf"/>
</dbReference>
<keyword evidence="4" id="KW-0804">Transcription</keyword>
<dbReference type="InterPro" id="IPR058163">
    <property type="entry name" value="LysR-type_TF_proteobact-type"/>
</dbReference>
<feature type="domain" description="HTH lysR-type" evidence="5">
    <location>
        <begin position="1"/>
        <end position="61"/>
    </location>
</feature>
<gene>
    <name evidence="6" type="ORF">GCM10007901_39750</name>
</gene>
<dbReference type="EMBL" id="BSOB01000053">
    <property type="protein sequence ID" value="GLQ95022.1"/>
    <property type="molecule type" value="Genomic_DNA"/>
</dbReference>
<name>A0ABQ5XUL7_9GAMM</name>
<dbReference type="PANTHER" id="PTHR30537:SF1">
    <property type="entry name" value="HTH-TYPE TRANSCRIPTIONAL REGULATOR PGRR"/>
    <property type="match status" value="1"/>
</dbReference>
<dbReference type="Proteomes" id="UP001156670">
    <property type="component" value="Unassembled WGS sequence"/>
</dbReference>
<dbReference type="SUPFAM" id="SSF46785">
    <property type="entry name" value="Winged helix' DNA-binding domain"/>
    <property type="match status" value="1"/>
</dbReference>
<dbReference type="InterPro" id="IPR036390">
    <property type="entry name" value="WH_DNA-bd_sf"/>
</dbReference>
<protein>
    <submittedName>
        <fullName evidence="6">LysR family transcriptional regulator</fullName>
    </submittedName>
</protein>
<comment type="similarity">
    <text evidence="1">Belongs to the LysR transcriptional regulatory family.</text>
</comment>
<dbReference type="PANTHER" id="PTHR30537">
    <property type="entry name" value="HTH-TYPE TRANSCRIPTIONAL REGULATOR"/>
    <property type="match status" value="1"/>
</dbReference>
<keyword evidence="2" id="KW-0805">Transcription regulation</keyword>